<dbReference type="Proteomes" id="UP000003217">
    <property type="component" value="Unassembled WGS sequence"/>
</dbReference>
<dbReference type="AlphaFoldDB" id="G5KAA3"/>
<name>G5KAA3_9STRE</name>
<organism evidence="1 2">
    <name type="scientific">Streptococcus pseudoporcinus LQ 940-04</name>
    <dbReference type="NCBI Taxonomy" id="875093"/>
    <lineage>
        <taxon>Bacteria</taxon>
        <taxon>Bacillati</taxon>
        <taxon>Bacillota</taxon>
        <taxon>Bacilli</taxon>
        <taxon>Lactobacillales</taxon>
        <taxon>Streptococcaceae</taxon>
        <taxon>Streptococcus</taxon>
    </lineage>
</organism>
<comment type="caution">
    <text evidence="1">The sequence shown here is derived from an EMBL/GenBank/DDBJ whole genome shotgun (WGS) entry which is preliminary data.</text>
</comment>
<protein>
    <submittedName>
        <fullName evidence="1">Uncharacterized protein</fullName>
    </submittedName>
</protein>
<evidence type="ECO:0000313" key="2">
    <source>
        <dbReference type="Proteomes" id="UP000003217"/>
    </source>
</evidence>
<reference evidence="1 2" key="1">
    <citation type="journal article" date="2014" name="Int. J. Syst. Evol. Microbiol.">
        <title>Phylogenomics and the dynamic genome evolution of the genus Streptococcus.</title>
        <authorList>
            <consortium name="The Broad Institute Genome Sequencing Platform"/>
            <person name="Richards V.P."/>
            <person name="Palmer S.R."/>
            <person name="Pavinski Bitar P.D."/>
            <person name="Qin X."/>
            <person name="Weinstock G.M."/>
            <person name="Highlander S.K."/>
            <person name="Town C.D."/>
            <person name="Burne R.A."/>
            <person name="Stanhope M.J."/>
        </authorList>
    </citation>
    <scope>NUCLEOTIDE SEQUENCE [LARGE SCALE GENOMIC DNA]</scope>
    <source>
        <strain evidence="1 2">LQ 940-04</strain>
    </source>
</reference>
<sequence>MLTLLLPYDSSFLKILNPFHKKLFSGTNDGTNTLWTSKKAFKQRLFLMY</sequence>
<accession>G5KAA3</accession>
<keyword evidence="2" id="KW-1185">Reference proteome</keyword>
<evidence type="ECO:0000313" key="1">
    <source>
        <dbReference type="EMBL" id="EHI65067.1"/>
    </source>
</evidence>
<proteinExistence type="predicted"/>
<gene>
    <name evidence="1" type="ORF">STRPS_0696</name>
</gene>
<dbReference type="EMBL" id="AEUY02000005">
    <property type="protein sequence ID" value="EHI65067.1"/>
    <property type="molecule type" value="Genomic_DNA"/>
</dbReference>